<evidence type="ECO:0000256" key="4">
    <source>
        <dbReference type="SAM" id="Phobius"/>
    </source>
</evidence>
<dbReference type="GO" id="GO:0005737">
    <property type="term" value="C:cytoplasm"/>
    <property type="evidence" value="ECO:0007669"/>
    <property type="project" value="TreeGrafter"/>
</dbReference>
<dbReference type="InterPro" id="IPR003591">
    <property type="entry name" value="Leu-rich_rpt_typical-subtyp"/>
</dbReference>
<dbReference type="PROSITE" id="PS51450">
    <property type="entry name" value="LRR"/>
    <property type="match status" value="1"/>
</dbReference>
<dbReference type="EMBL" id="JANEYG010000002">
    <property type="protein sequence ID" value="KAJ8925098.1"/>
    <property type="molecule type" value="Genomic_DNA"/>
</dbReference>
<dbReference type="InterPro" id="IPR001611">
    <property type="entry name" value="Leu-rich_rpt"/>
</dbReference>
<dbReference type="Proteomes" id="UP001159042">
    <property type="component" value="Unassembled WGS sequence"/>
</dbReference>
<dbReference type="SMART" id="SM00369">
    <property type="entry name" value="LRR_TYP"/>
    <property type="match status" value="3"/>
</dbReference>
<name>A0AAV8WFG6_9CUCU</name>
<dbReference type="Pfam" id="PF13855">
    <property type="entry name" value="LRR_8"/>
    <property type="match status" value="1"/>
</dbReference>
<keyword evidence="4" id="KW-0472">Membrane</keyword>
<dbReference type="InterPro" id="IPR050216">
    <property type="entry name" value="LRR_domain-containing"/>
</dbReference>
<keyword evidence="1" id="KW-0433">Leucine-rich repeat</keyword>
<dbReference type="AlphaFoldDB" id="A0AAV8WFG6"/>
<sequence length="338" mass="38755">MAPKINVKERFTDGEIDLSMSDLEEVPVKDIALLKKAYSLDLSNNRLTFLPKAFTSLTHITKLDLSKNELSELPEDFGNLSKLRYLDLYQNQLQHLPLSFSKLKDLKWLDLKDNPLVPTVAKVAGPCLDTKQCQNCARDVINFFSKLEQQVNTELESRNKTRQKQLELNQQKKQEEKKNKKKEKQKLKQEVGTGQKNNKEKPRKSDVKKANPTAPRHDEESQSFIKNFFTVLLMTSIVLFVLTSIKLEMTRNVELLTVEMYGRGVEKLPPSWKVYGMQGGRLVRNFHDKTGNVTLSAIKFVHDNVISRETLNRGVEYALNLLKYAVGKVKEVYNSIAA</sequence>
<feature type="transmembrane region" description="Helical" evidence="4">
    <location>
        <begin position="224"/>
        <end position="242"/>
    </location>
</feature>
<dbReference type="PANTHER" id="PTHR48051:SF1">
    <property type="entry name" value="RAS SUPPRESSOR PROTEIN 1"/>
    <property type="match status" value="1"/>
</dbReference>
<evidence type="ECO:0000256" key="3">
    <source>
        <dbReference type="SAM" id="MobiDB-lite"/>
    </source>
</evidence>
<protein>
    <recommendedName>
        <fullName evidence="7">Leucine-rich repeat-containing protein 59</fullName>
    </recommendedName>
</protein>
<organism evidence="5 6">
    <name type="scientific">Exocentrus adspersus</name>
    <dbReference type="NCBI Taxonomy" id="1586481"/>
    <lineage>
        <taxon>Eukaryota</taxon>
        <taxon>Metazoa</taxon>
        <taxon>Ecdysozoa</taxon>
        <taxon>Arthropoda</taxon>
        <taxon>Hexapoda</taxon>
        <taxon>Insecta</taxon>
        <taxon>Pterygota</taxon>
        <taxon>Neoptera</taxon>
        <taxon>Endopterygota</taxon>
        <taxon>Coleoptera</taxon>
        <taxon>Polyphaga</taxon>
        <taxon>Cucujiformia</taxon>
        <taxon>Chrysomeloidea</taxon>
        <taxon>Cerambycidae</taxon>
        <taxon>Lamiinae</taxon>
        <taxon>Acanthocinini</taxon>
        <taxon>Exocentrus</taxon>
    </lineage>
</organism>
<evidence type="ECO:0000256" key="1">
    <source>
        <dbReference type="ARBA" id="ARBA00022614"/>
    </source>
</evidence>
<evidence type="ECO:0000256" key="2">
    <source>
        <dbReference type="ARBA" id="ARBA00022737"/>
    </source>
</evidence>
<dbReference type="SUPFAM" id="SSF52058">
    <property type="entry name" value="L domain-like"/>
    <property type="match status" value="1"/>
</dbReference>
<keyword evidence="2" id="KW-0677">Repeat</keyword>
<gene>
    <name evidence="5" type="ORF">NQ315_001279</name>
</gene>
<reference evidence="5 6" key="1">
    <citation type="journal article" date="2023" name="Insect Mol. Biol.">
        <title>Genome sequencing provides insights into the evolution of gene families encoding plant cell wall-degrading enzymes in longhorned beetles.</title>
        <authorList>
            <person name="Shin N.R."/>
            <person name="Okamura Y."/>
            <person name="Kirsch R."/>
            <person name="Pauchet Y."/>
        </authorList>
    </citation>
    <scope>NUCLEOTIDE SEQUENCE [LARGE SCALE GENOMIC DNA]</scope>
    <source>
        <strain evidence="5">EAD_L_NR</strain>
    </source>
</reference>
<accession>A0AAV8WFG6</accession>
<dbReference type="InterPro" id="IPR032675">
    <property type="entry name" value="LRR_dom_sf"/>
</dbReference>
<proteinExistence type="predicted"/>
<keyword evidence="6" id="KW-1185">Reference proteome</keyword>
<keyword evidence="4" id="KW-1133">Transmembrane helix</keyword>
<feature type="region of interest" description="Disordered" evidence="3">
    <location>
        <begin position="154"/>
        <end position="219"/>
    </location>
</feature>
<evidence type="ECO:0008006" key="7">
    <source>
        <dbReference type="Google" id="ProtNLM"/>
    </source>
</evidence>
<keyword evidence="4" id="KW-0812">Transmembrane</keyword>
<dbReference type="PANTHER" id="PTHR48051">
    <property type="match status" value="1"/>
</dbReference>
<evidence type="ECO:0000313" key="6">
    <source>
        <dbReference type="Proteomes" id="UP001159042"/>
    </source>
</evidence>
<feature type="compositionally biased region" description="Basic and acidic residues" evidence="3">
    <location>
        <begin position="197"/>
        <end position="219"/>
    </location>
</feature>
<evidence type="ECO:0000313" key="5">
    <source>
        <dbReference type="EMBL" id="KAJ8925098.1"/>
    </source>
</evidence>
<dbReference type="Gene3D" id="3.80.10.10">
    <property type="entry name" value="Ribonuclease Inhibitor"/>
    <property type="match status" value="1"/>
</dbReference>
<comment type="caution">
    <text evidence="5">The sequence shown here is derived from an EMBL/GenBank/DDBJ whole genome shotgun (WGS) entry which is preliminary data.</text>
</comment>